<name>A0A1E3P4N8_WICAA</name>
<dbReference type="GO" id="GO:0009986">
    <property type="term" value="C:cell surface"/>
    <property type="evidence" value="ECO:0007669"/>
    <property type="project" value="TreeGrafter"/>
</dbReference>
<dbReference type="SUPFAM" id="SSF51445">
    <property type="entry name" value="(Trans)glycosidases"/>
    <property type="match status" value="1"/>
</dbReference>
<dbReference type="Gene3D" id="3.20.20.80">
    <property type="entry name" value="Glycosidases"/>
    <property type="match status" value="1"/>
</dbReference>
<dbReference type="InterPro" id="IPR050386">
    <property type="entry name" value="Glycosyl_hydrolase_5"/>
</dbReference>
<accession>A0A1E3P4N8</accession>
<dbReference type="GO" id="GO:0009251">
    <property type="term" value="P:glucan catabolic process"/>
    <property type="evidence" value="ECO:0007669"/>
    <property type="project" value="TreeGrafter"/>
</dbReference>
<dbReference type="GO" id="GO:0005758">
    <property type="term" value="C:mitochondrial intermembrane space"/>
    <property type="evidence" value="ECO:0007669"/>
    <property type="project" value="EnsemblFungi"/>
</dbReference>
<reference evidence="7 8" key="1">
    <citation type="journal article" date="2016" name="Proc. Natl. Acad. Sci. U.S.A.">
        <title>Comparative genomics of biotechnologically important yeasts.</title>
        <authorList>
            <person name="Riley R."/>
            <person name="Haridas S."/>
            <person name="Wolfe K.H."/>
            <person name="Lopes M.R."/>
            <person name="Hittinger C.T."/>
            <person name="Goeker M."/>
            <person name="Salamov A.A."/>
            <person name="Wisecaver J.H."/>
            <person name="Long T.M."/>
            <person name="Calvey C.H."/>
            <person name="Aerts A.L."/>
            <person name="Barry K.W."/>
            <person name="Choi C."/>
            <person name="Clum A."/>
            <person name="Coughlan A.Y."/>
            <person name="Deshpande S."/>
            <person name="Douglass A.P."/>
            <person name="Hanson S.J."/>
            <person name="Klenk H.-P."/>
            <person name="LaButti K.M."/>
            <person name="Lapidus A."/>
            <person name="Lindquist E.A."/>
            <person name="Lipzen A.M."/>
            <person name="Meier-Kolthoff J.P."/>
            <person name="Ohm R.A."/>
            <person name="Otillar R.P."/>
            <person name="Pangilinan J.L."/>
            <person name="Peng Y."/>
            <person name="Rokas A."/>
            <person name="Rosa C.A."/>
            <person name="Scheuner C."/>
            <person name="Sibirny A.A."/>
            <person name="Slot J.C."/>
            <person name="Stielow J.B."/>
            <person name="Sun H."/>
            <person name="Kurtzman C.P."/>
            <person name="Blackwell M."/>
            <person name="Grigoriev I.V."/>
            <person name="Jeffries T.W."/>
        </authorList>
    </citation>
    <scope>NUCLEOTIDE SEQUENCE [LARGE SCALE GENOMIC DNA]</scope>
    <source>
        <strain evidence="8">ATCC 58044 / CBS 1984 / NCYC 433 / NRRL Y-366-8</strain>
    </source>
</reference>
<keyword evidence="8" id="KW-1185">Reference proteome</keyword>
<feature type="domain" description="Glycoside hydrolase family 5" evidence="6">
    <location>
        <begin position="77"/>
        <end position="327"/>
    </location>
</feature>
<keyword evidence="2 5" id="KW-0378">Hydrolase</keyword>
<dbReference type="EMBL" id="KV454210">
    <property type="protein sequence ID" value="ODQ60459.1"/>
    <property type="molecule type" value="Genomic_DNA"/>
</dbReference>
<dbReference type="Pfam" id="PF00150">
    <property type="entry name" value="Cellulase"/>
    <property type="match status" value="1"/>
</dbReference>
<comment type="similarity">
    <text evidence="1 5">Belongs to the glycosyl hydrolase 5 (cellulase A) family.</text>
</comment>
<dbReference type="InterPro" id="IPR017853">
    <property type="entry name" value="GH"/>
</dbReference>
<evidence type="ECO:0000313" key="8">
    <source>
        <dbReference type="Proteomes" id="UP000094112"/>
    </source>
</evidence>
<dbReference type="PANTHER" id="PTHR31297:SF43">
    <property type="entry name" value="GLUCAN 1,3-BETA-GLUCOSIDASE 3"/>
    <property type="match status" value="1"/>
</dbReference>
<dbReference type="GO" id="GO:0005576">
    <property type="term" value="C:extracellular region"/>
    <property type="evidence" value="ECO:0007669"/>
    <property type="project" value="TreeGrafter"/>
</dbReference>
<evidence type="ECO:0000256" key="4">
    <source>
        <dbReference type="ARBA" id="ARBA00023316"/>
    </source>
</evidence>
<dbReference type="GO" id="GO:0046557">
    <property type="term" value="F:glucan endo-1,6-beta-glucosidase activity"/>
    <property type="evidence" value="ECO:0007669"/>
    <property type="project" value="TreeGrafter"/>
</dbReference>
<proteinExistence type="inferred from homology"/>
<dbReference type="Proteomes" id="UP000094112">
    <property type="component" value="Unassembled WGS sequence"/>
</dbReference>
<keyword evidence="3 5" id="KW-0326">Glycosidase</keyword>
<evidence type="ECO:0000256" key="3">
    <source>
        <dbReference type="ARBA" id="ARBA00023295"/>
    </source>
</evidence>
<keyword evidence="4" id="KW-0961">Cell wall biogenesis/degradation</keyword>
<dbReference type="FunFam" id="3.20.20.80:FF:000100">
    <property type="entry name" value="Glycoside hydrolase superfamily"/>
    <property type="match status" value="1"/>
</dbReference>
<evidence type="ECO:0000256" key="2">
    <source>
        <dbReference type="ARBA" id="ARBA00022801"/>
    </source>
</evidence>
<dbReference type="InterPro" id="IPR001547">
    <property type="entry name" value="Glyco_hydro_5"/>
</dbReference>
<evidence type="ECO:0000259" key="6">
    <source>
        <dbReference type="Pfam" id="PF00150"/>
    </source>
</evidence>
<dbReference type="GeneID" id="30200722"/>
<evidence type="ECO:0000256" key="1">
    <source>
        <dbReference type="ARBA" id="ARBA00005641"/>
    </source>
</evidence>
<dbReference type="RefSeq" id="XP_019039666.1">
    <property type="nucleotide sequence ID" value="XM_019183476.1"/>
</dbReference>
<dbReference type="STRING" id="683960.A0A1E3P4N8"/>
<evidence type="ECO:0000313" key="7">
    <source>
        <dbReference type="EMBL" id="ODQ60459.1"/>
    </source>
</evidence>
<sequence length="500" mass="56887">MVLDKLKSLAIDQESLKAAAPAAPAGKPPSKKQIYQSRYNFGVNFGSLFVLEKFIFDKFFIDNTSCELEAITAYSKKNGAENTQKELEDHWNNYATDQDWEWLKSKGVTAIRIPIGYWHVNGGSFASDTPFAKVAGVYKNAWSIFKNIVAKAKQYDIGVLIDLHALPGGANAAEHSGQQLSKAEFWKSKKNEKLALSVLEFIAQEFKNEENIVGLQIVNESEFDNTAASQKHYYTKAVKHIRNIDPEIPIVISDGWWPDQWVKWVVENEQDLKNQSVGIVIDHHVYRCFSDADKKKAPEQIIKDLNGDLLTNLSGQADVMVGEYSCVLDGDSWNKAGGDRNELVKQYGNELSKLFYQRAGAGSYFWTFRFEHGDGGEWGFVPQVETGAIPSRPTQVTQVPPEDEVNKILENELNQHSQYWDGQNKNEKYEHWRYKEGFITGWADANEFSKFDGSTIGRINAWKIARRNEHISHRKNSNFLWEWDQGFDKAVSIFNQVAFS</sequence>
<dbReference type="PANTHER" id="PTHR31297">
    <property type="entry name" value="GLUCAN ENDO-1,6-BETA-GLUCOSIDASE B"/>
    <property type="match status" value="1"/>
</dbReference>
<dbReference type="GO" id="GO:0071555">
    <property type="term" value="P:cell wall organization"/>
    <property type="evidence" value="ECO:0007669"/>
    <property type="project" value="UniProtKB-KW"/>
</dbReference>
<evidence type="ECO:0000256" key="5">
    <source>
        <dbReference type="RuleBase" id="RU361153"/>
    </source>
</evidence>
<dbReference type="AlphaFoldDB" id="A0A1E3P4N8"/>
<organism evidence="7 8">
    <name type="scientific">Wickerhamomyces anomalus (strain ATCC 58044 / CBS 1984 / NCYC 433 / NRRL Y-366-8)</name>
    <name type="common">Yeast</name>
    <name type="synonym">Hansenula anomala</name>
    <dbReference type="NCBI Taxonomy" id="683960"/>
    <lineage>
        <taxon>Eukaryota</taxon>
        <taxon>Fungi</taxon>
        <taxon>Dikarya</taxon>
        <taxon>Ascomycota</taxon>
        <taxon>Saccharomycotina</taxon>
        <taxon>Saccharomycetes</taxon>
        <taxon>Phaffomycetales</taxon>
        <taxon>Wickerhamomycetaceae</taxon>
        <taxon>Wickerhamomyces</taxon>
    </lineage>
</organism>
<dbReference type="OrthoDB" id="1887033at2759"/>
<gene>
    <name evidence="7" type="ORF">WICANDRAFT_63013</name>
</gene>
<protein>
    <submittedName>
        <fullName evidence="7">Glycoside hydrolase family 5 protein</fullName>
    </submittedName>
</protein>